<dbReference type="PANTHER" id="PTHR43649:SF12">
    <property type="entry name" value="DIACETYLCHITOBIOSE BINDING PROTEIN DASA"/>
    <property type="match status" value="1"/>
</dbReference>
<sequence>MKSATRRTVLAAAAAFAAAITAGAAQAKTQVMFYYPIQVGGPLTQVIDGYVAKFKAANPDIEVQPVYSGNYIDTTTKSLTAAKSGKPPTVAVLLATDIFTLIDEDVVQPIDDFAKTPEDKAWIAGFMPAFLKSAQVDGHLWAAPFQRSTAVLYYNKKAFAEAGLDPHKPPTTWDDMVKAGKAVLKKDDAGKTTRWGVGIPGNVGSAQWLFGALAAQNGARLMNDAGTEAYLTDPKVVEALQFWVDLSKVHGIHPPGIQEWGTTPADFLEQRIAMVWTTTGNLTNIGKNATFDFGLAPYPGKVSPASVLGGGNLYIFSGAPQAEKEAGFKFIKFLTSDETLADWAIQTGYVAPRDGAWEQPSLKAYVAKTPAAEVAKKQIAVSVPEFSTHENNRTTKALNDALAAALTGAKTPAQALADGQAEIDRILKPYKK</sequence>
<dbReference type="InterPro" id="IPR050490">
    <property type="entry name" value="Bact_solute-bd_prot1"/>
</dbReference>
<name>A0A917IBE3_9HYPH</name>
<reference evidence="5" key="1">
    <citation type="journal article" date="2014" name="Int. J. Syst. Evol. Microbiol.">
        <title>Complete genome sequence of Corynebacterium casei LMG S-19264T (=DSM 44701T), isolated from a smear-ripened cheese.</title>
        <authorList>
            <consortium name="US DOE Joint Genome Institute (JGI-PGF)"/>
            <person name="Walter F."/>
            <person name="Albersmeier A."/>
            <person name="Kalinowski J."/>
            <person name="Ruckert C."/>
        </authorList>
    </citation>
    <scope>NUCLEOTIDE SEQUENCE</scope>
    <source>
        <strain evidence="5">CGMCC 1.12214</strain>
    </source>
</reference>
<dbReference type="InterPro" id="IPR006059">
    <property type="entry name" value="SBP"/>
</dbReference>
<dbReference type="PROSITE" id="PS51318">
    <property type="entry name" value="TAT"/>
    <property type="match status" value="1"/>
</dbReference>
<dbReference type="RefSeq" id="WP_188519886.1">
    <property type="nucleotide sequence ID" value="NZ_BMES01000003.1"/>
</dbReference>
<proteinExistence type="inferred from homology"/>
<reference evidence="5" key="2">
    <citation type="submission" date="2020-09" db="EMBL/GenBank/DDBJ databases">
        <authorList>
            <person name="Sun Q."/>
            <person name="Zhou Y."/>
        </authorList>
    </citation>
    <scope>NUCLEOTIDE SEQUENCE</scope>
    <source>
        <strain evidence="5">CGMCC 1.12214</strain>
    </source>
</reference>
<dbReference type="Pfam" id="PF13416">
    <property type="entry name" value="SBP_bac_8"/>
    <property type="match status" value="1"/>
</dbReference>
<evidence type="ECO:0000256" key="1">
    <source>
        <dbReference type="ARBA" id="ARBA00004418"/>
    </source>
</evidence>
<keyword evidence="3" id="KW-0574">Periplasm</keyword>
<organism evidence="5 6">
    <name type="scientific">Alsobacter metallidurans</name>
    <dbReference type="NCBI Taxonomy" id="340221"/>
    <lineage>
        <taxon>Bacteria</taxon>
        <taxon>Pseudomonadati</taxon>
        <taxon>Pseudomonadota</taxon>
        <taxon>Alphaproteobacteria</taxon>
        <taxon>Hyphomicrobiales</taxon>
        <taxon>Alsobacteraceae</taxon>
        <taxon>Alsobacter</taxon>
    </lineage>
</organism>
<dbReference type="CDD" id="cd14748">
    <property type="entry name" value="PBP2_UgpB"/>
    <property type="match status" value="1"/>
</dbReference>
<accession>A0A917IBE3</accession>
<feature type="chain" id="PRO_5037087804" evidence="4">
    <location>
        <begin position="28"/>
        <end position="432"/>
    </location>
</feature>
<feature type="signal peptide" evidence="4">
    <location>
        <begin position="1"/>
        <end position="27"/>
    </location>
</feature>
<dbReference type="GO" id="GO:0042597">
    <property type="term" value="C:periplasmic space"/>
    <property type="evidence" value="ECO:0007669"/>
    <property type="project" value="UniProtKB-SubCell"/>
</dbReference>
<evidence type="ECO:0000256" key="3">
    <source>
        <dbReference type="ARBA" id="ARBA00022764"/>
    </source>
</evidence>
<dbReference type="Proteomes" id="UP000603912">
    <property type="component" value="Unassembled WGS sequence"/>
</dbReference>
<comment type="caution">
    <text evidence="5">The sequence shown here is derived from an EMBL/GenBank/DDBJ whole genome shotgun (WGS) entry which is preliminary data.</text>
</comment>
<dbReference type="InterPro" id="IPR006311">
    <property type="entry name" value="TAT_signal"/>
</dbReference>
<evidence type="ECO:0000313" key="6">
    <source>
        <dbReference type="Proteomes" id="UP000603912"/>
    </source>
</evidence>
<comment type="subcellular location">
    <subcellularLocation>
        <location evidence="1">Periplasm</location>
    </subcellularLocation>
</comment>
<gene>
    <name evidence="5" type="ORF">GCM10007036_43170</name>
</gene>
<dbReference type="Gene3D" id="3.40.190.10">
    <property type="entry name" value="Periplasmic binding protein-like II"/>
    <property type="match status" value="2"/>
</dbReference>
<protein>
    <submittedName>
        <fullName evidence="5">ABC transporter substrate-binding protein</fullName>
    </submittedName>
</protein>
<keyword evidence="6" id="KW-1185">Reference proteome</keyword>
<evidence type="ECO:0000256" key="4">
    <source>
        <dbReference type="SAM" id="SignalP"/>
    </source>
</evidence>
<evidence type="ECO:0000313" key="5">
    <source>
        <dbReference type="EMBL" id="GGH31750.1"/>
    </source>
</evidence>
<comment type="similarity">
    <text evidence="2">Belongs to the bacterial solute-binding protein 1 family.</text>
</comment>
<dbReference type="PANTHER" id="PTHR43649">
    <property type="entry name" value="ARABINOSE-BINDING PROTEIN-RELATED"/>
    <property type="match status" value="1"/>
</dbReference>
<dbReference type="EMBL" id="BMES01000003">
    <property type="protein sequence ID" value="GGH31750.1"/>
    <property type="molecule type" value="Genomic_DNA"/>
</dbReference>
<evidence type="ECO:0000256" key="2">
    <source>
        <dbReference type="ARBA" id="ARBA00008520"/>
    </source>
</evidence>
<dbReference type="SUPFAM" id="SSF53850">
    <property type="entry name" value="Periplasmic binding protein-like II"/>
    <property type="match status" value="1"/>
</dbReference>
<keyword evidence="4" id="KW-0732">Signal</keyword>
<dbReference type="AlphaFoldDB" id="A0A917IBE3"/>